<dbReference type="AlphaFoldDB" id="A0A9P6KPJ8"/>
<proteinExistence type="predicted"/>
<evidence type="ECO:0000313" key="2">
    <source>
        <dbReference type="EMBL" id="KAF9733841.1"/>
    </source>
</evidence>
<reference evidence="2" key="1">
    <citation type="journal article" date="2020" name="Mol. Plant Microbe Interact.">
        <title>Genome Sequence of the Biocontrol Agent Coniothyrium minitans strain Conio (IMI 134523).</title>
        <authorList>
            <person name="Patel D."/>
            <person name="Shittu T.A."/>
            <person name="Baroncelli R."/>
            <person name="Muthumeenakshi S."/>
            <person name="Osborne T.H."/>
            <person name="Janganan T.K."/>
            <person name="Sreenivasaprasad S."/>
        </authorList>
    </citation>
    <scope>NUCLEOTIDE SEQUENCE</scope>
    <source>
        <strain evidence="2">Conio</strain>
    </source>
</reference>
<sequence>METGIENIANSVRDLSIIGDAPGDHGQEPLRSIRNFLASLQHATEMLVQPTNKITLQAQCIKSVADDAFPSTNLPITEVCSLREGAMRLANIATNLKDTIEVLNEVTECSIIAQLKSLGVSGRSFLIEKLFAHFDEEIKNIIWKVLNDTSDQSMEWRVAEECYKQADSPLGSLHADGYFDPLEEAQLEWPYDPDFESEEYYEHENRLFVNEDYAAAFQTQTERRDQVRRKDRQKWMDFWVRVLSNSPDGPTLFYPPASFNEQYLRFDVVPQCLFRTFDDASSGRNDENVIASIASISGSHESSRTDLLALEKDSAAELIHMHLTKDCFGGEKSDNLMSWTSSLLFAVQYAVWRLQCRKCHPSVIKICAVDTREFPPGQFARDTWLLEAYKSTAERDDPAQQFFKFRIRDERFYNGEYLSQGVVNHTNRSCVVSLDHLIQTGLFQLYPEFEDAEGSQKWTKRVHELRQKWSQEYRTTDLEIELASHSQRPEWADKPDEVRRYWVATEATNSYKKSPHARFSRLLKCISKCYERSLTKA</sequence>
<name>A0A9P6KPJ8_9PLEO</name>
<keyword evidence="3" id="KW-1185">Reference proteome</keyword>
<gene>
    <name evidence="2" type="ORF">PMIN01_08184</name>
</gene>
<feature type="domain" description="DUF7587" evidence="1">
    <location>
        <begin position="269"/>
        <end position="391"/>
    </location>
</feature>
<protein>
    <recommendedName>
        <fullName evidence="1">DUF7587 domain-containing protein</fullName>
    </recommendedName>
</protein>
<accession>A0A9P6KPJ8</accession>
<dbReference type="OrthoDB" id="4152607at2759"/>
<evidence type="ECO:0000313" key="3">
    <source>
        <dbReference type="Proteomes" id="UP000756921"/>
    </source>
</evidence>
<evidence type="ECO:0000259" key="1">
    <source>
        <dbReference type="Pfam" id="PF24494"/>
    </source>
</evidence>
<comment type="caution">
    <text evidence="2">The sequence shown here is derived from an EMBL/GenBank/DDBJ whole genome shotgun (WGS) entry which is preliminary data.</text>
</comment>
<dbReference type="Proteomes" id="UP000756921">
    <property type="component" value="Unassembled WGS sequence"/>
</dbReference>
<dbReference type="EMBL" id="WJXW01000008">
    <property type="protein sequence ID" value="KAF9733841.1"/>
    <property type="molecule type" value="Genomic_DNA"/>
</dbReference>
<organism evidence="2 3">
    <name type="scientific">Paraphaeosphaeria minitans</name>
    <dbReference type="NCBI Taxonomy" id="565426"/>
    <lineage>
        <taxon>Eukaryota</taxon>
        <taxon>Fungi</taxon>
        <taxon>Dikarya</taxon>
        <taxon>Ascomycota</taxon>
        <taxon>Pezizomycotina</taxon>
        <taxon>Dothideomycetes</taxon>
        <taxon>Pleosporomycetidae</taxon>
        <taxon>Pleosporales</taxon>
        <taxon>Massarineae</taxon>
        <taxon>Didymosphaeriaceae</taxon>
        <taxon>Paraphaeosphaeria</taxon>
    </lineage>
</organism>
<dbReference type="InterPro" id="IPR056009">
    <property type="entry name" value="DUF7587"/>
</dbReference>
<dbReference type="Pfam" id="PF24494">
    <property type="entry name" value="DUF7587"/>
    <property type="match status" value="1"/>
</dbReference>